<geneLocation type="mitochondrion" evidence="1"/>
<reference evidence="1" key="1">
    <citation type="journal article" date="2015" name="Genome Biol. Evol.">
        <title>Organellar Genomes of White Spruce (Picea glauca): Assembly and Annotation.</title>
        <authorList>
            <person name="Jackman S.D."/>
            <person name="Warren R.L."/>
            <person name="Gibb E.A."/>
            <person name="Vandervalk B.P."/>
            <person name="Mohamadi H."/>
            <person name="Chu J."/>
            <person name="Raymond A."/>
            <person name="Pleasance S."/>
            <person name="Coope R."/>
            <person name="Wildung M.R."/>
            <person name="Ritland C.E."/>
            <person name="Bousquet J."/>
            <person name="Jones S.J."/>
            <person name="Bohlmann J."/>
            <person name="Birol I."/>
        </authorList>
    </citation>
    <scope>NUCLEOTIDE SEQUENCE [LARGE SCALE GENOMIC DNA]</scope>
    <source>
        <tissue evidence="1">Flushing bud</tissue>
    </source>
</reference>
<dbReference type="EMBL" id="LKAM01000018">
    <property type="protein sequence ID" value="KUM45514.1"/>
    <property type="molecule type" value="Genomic_DNA"/>
</dbReference>
<proteinExistence type="predicted"/>
<keyword evidence="1" id="KW-0496">Mitochondrion</keyword>
<name>A0A101LUC6_PICGL</name>
<gene>
    <name evidence="1" type="ORF">ABT39_MTgene2616</name>
</gene>
<accession>A0A101LUC6</accession>
<protein>
    <submittedName>
        <fullName evidence="1">Uncharacterized protein</fullName>
    </submittedName>
</protein>
<dbReference type="AlphaFoldDB" id="A0A101LUC6"/>
<evidence type="ECO:0000313" key="1">
    <source>
        <dbReference type="EMBL" id="KUM45514.1"/>
    </source>
</evidence>
<comment type="caution">
    <text evidence="1">The sequence shown here is derived from an EMBL/GenBank/DDBJ whole genome shotgun (WGS) entry which is preliminary data.</text>
</comment>
<organism evidence="1">
    <name type="scientific">Picea glauca</name>
    <name type="common">White spruce</name>
    <name type="synonym">Pinus glauca</name>
    <dbReference type="NCBI Taxonomy" id="3330"/>
    <lineage>
        <taxon>Eukaryota</taxon>
        <taxon>Viridiplantae</taxon>
        <taxon>Streptophyta</taxon>
        <taxon>Embryophyta</taxon>
        <taxon>Tracheophyta</taxon>
        <taxon>Spermatophyta</taxon>
        <taxon>Pinopsida</taxon>
        <taxon>Pinidae</taxon>
        <taxon>Conifers I</taxon>
        <taxon>Pinales</taxon>
        <taxon>Pinaceae</taxon>
        <taxon>Picea</taxon>
    </lineage>
</organism>
<sequence length="44" mass="5292">MALMAWDDTTLPLLMCYHIGHSPYDLDLFALDHFRNESLKRYNY</sequence>